<comment type="subcellular location">
    <subcellularLocation>
        <location evidence="1">Cell outer membrane</location>
        <topology evidence="1">Lipid-anchor</topology>
    </subcellularLocation>
</comment>
<evidence type="ECO:0000256" key="1">
    <source>
        <dbReference type="ARBA" id="ARBA00004459"/>
    </source>
</evidence>
<comment type="caution">
    <text evidence="6">The sequence shown here is derived from an EMBL/GenBank/DDBJ whole genome shotgun (WGS) entry which is preliminary data.</text>
</comment>
<evidence type="ECO:0000256" key="2">
    <source>
        <dbReference type="ARBA" id="ARBA00008681"/>
    </source>
</evidence>
<dbReference type="InterPro" id="IPR008816">
    <property type="entry name" value="Gly_zipper_2TM_dom"/>
</dbReference>
<evidence type="ECO:0000313" key="7">
    <source>
        <dbReference type="Proteomes" id="UP000481252"/>
    </source>
</evidence>
<dbReference type="RefSeq" id="WP_165120882.1">
    <property type="nucleotide sequence ID" value="NZ_JAAKZG010000016.1"/>
</dbReference>
<dbReference type="PROSITE" id="PS51257">
    <property type="entry name" value="PROKAR_LIPOPROTEIN"/>
    <property type="match status" value="1"/>
</dbReference>
<evidence type="ECO:0000256" key="3">
    <source>
        <dbReference type="ARBA" id="ARBA00015281"/>
    </source>
</evidence>
<evidence type="ECO:0000256" key="4">
    <source>
        <dbReference type="ARBA" id="ARBA00023288"/>
    </source>
</evidence>
<dbReference type="AlphaFoldDB" id="A0A7C9RAX7"/>
<proteinExistence type="inferred from homology"/>
<feature type="domain" description="Glycine zipper 2TM" evidence="5">
    <location>
        <begin position="39"/>
        <end position="78"/>
    </location>
</feature>
<organism evidence="6 7">
    <name type="scientific">Mesorhizobium zhangyense</name>
    <dbReference type="NCBI Taxonomy" id="1776730"/>
    <lineage>
        <taxon>Bacteria</taxon>
        <taxon>Pseudomonadati</taxon>
        <taxon>Pseudomonadota</taxon>
        <taxon>Alphaproteobacteria</taxon>
        <taxon>Hyphomicrobiales</taxon>
        <taxon>Phyllobacteriaceae</taxon>
        <taxon>Mesorhizobium</taxon>
    </lineage>
</organism>
<name>A0A7C9RAX7_9HYPH</name>
<comment type="similarity">
    <text evidence="2">Belongs to the rickettsiale 17 kDa surface antigen family.</text>
</comment>
<evidence type="ECO:0000313" key="6">
    <source>
        <dbReference type="EMBL" id="NGN44502.1"/>
    </source>
</evidence>
<protein>
    <recommendedName>
        <fullName evidence="3">17 kDa surface antigen</fullName>
    </recommendedName>
</protein>
<dbReference type="EMBL" id="JAAKZG010000016">
    <property type="protein sequence ID" value="NGN44502.1"/>
    <property type="molecule type" value="Genomic_DNA"/>
</dbReference>
<reference evidence="6 7" key="1">
    <citation type="submission" date="2020-02" db="EMBL/GenBank/DDBJ databases">
        <title>Genome sequence of the type strain CGMCC 1.15528 of Mesorhizobium zhangyense.</title>
        <authorList>
            <person name="Gao J."/>
            <person name="Sun J."/>
        </authorList>
    </citation>
    <scope>NUCLEOTIDE SEQUENCE [LARGE SCALE GENOMIC DNA]</scope>
    <source>
        <strain evidence="6 7">CGMCC 1.15528</strain>
    </source>
</reference>
<dbReference type="GO" id="GO:0009279">
    <property type="term" value="C:cell outer membrane"/>
    <property type="evidence" value="ECO:0007669"/>
    <property type="project" value="UniProtKB-SubCell"/>
</dbReference>
<dbReference type="Proteomes" id="UP000481252">
    <property type="component" value="Unassembled WGS sequence"/>
</dbReference>
<keyword evidence="7" id="KW-1185">Reference proteome</keyword>
<dbReference type="Pfam" id="PF05433">
    <property type="entry name" value="Rick_17kDa_Anti"/>
    <property type="match status" value="1"/>
</dbReference>
<evidence type="ECO:0000259" key="5">
    <source>
        <dbReference type="Pfam" id="PF05433"/>
    </source>
</evidence>
<keyword evidence="4" id="KW-0449">Lipoprotein</keyword>
<accession>A0A7C9RAX7</accession>
<sequence length="82" mass="7948">MLKRKVVTFFAVSLLIAGCQSSNPNPEVRARNAEFGCMAGTVGGAIVGGLLGGAIGGGTGRLVGAAIGVGGGGFIGNRLACQ</sequence>
<gene>
    <name evidence="6" type="ORF">G6N74_25895</name>
</gene>